<feature type="region of interest" description="Disordered" evidence="3">
    <location>
        <begin position="414"/>
        <end position="438"/>
    </location>
</feature>
<comment type="subcellular location">
    <subcellularLocation>
        <location evidence="1">Nucleus</location>
    </subcellularLocation>
</comment>
<dbReference type="CDD" id="cd12148">
    <property type="entry name" value="fungal_TF_MHR"/>
    <property type="match status" value="1"/>
</dbReference>
<dbReference type="InterPro" id="IPR050613">
    <property type="entry name" value="Sec_Metabolite_Reg"/>
</dbReference>
<evidence type="ECO:0000256" key="4">
    <source>
        <dbReference type="SAM" id="Phobius"/>
    </source>
</evidence>
<dbReference type="HOGENOM" id="CLU_013260_4_0_1"/>
<feature type="transmembrane region" description="Helical" evidence="4">
    <location>
        <begin position="20"/>
        <end position="38"/>
    </location>
</feature>
<keyword evidence="2" id="KW-0539">Nucleus</keyword>
<comment type="caution">
    <text evidence="5">The sequence shown here is derived from an EMBL/GenBank/DDBJ whole genome shotgun (WGS) entry which is preliminary data.</text>
</comment>
<dbReference type="OrthoDB" id="3014581at2759"/>
<evidence type="ECO:0000313" key="6">
    <source>
        <dbReference type="Proteomes" id="UP000027920"/>
    </source>
</evidence>
<dbReference type="EMBL" id="AMGV01000001">
    <property type="protein sequence ID" value="KEF62299.1"/>
    <property type="molecule type" value="Genomic_DNA"/>
</dbReference>
<keyword evidence="4" id="KW-0472">Membrane</keyword>
<dbReference type="GeneID" id="25275223"/>
<feature type="compositionally biased region" description="Polar residues" evidence="3">
    <location>
        <begin position="414"/>
        <end position="427"/>
    </location>
</feature>
<evidence type="ECO:0000313" key="5">
    <source>
        <dbReference type="EMBL" id="KEF62299.1"/>
    </source>
</evidence>
<proteinExistence type="predicted"/>
<keyword evidence="4" id="KW-0812">Transmembrane</keyword>
<dbReference type="PANTHER" id="PTHR31001">
    <property type="entry name" value="UNCHARACTERIZED TRANSCRIPTIONAL REGULATORY PROTEIN"/>
    <property type="match status" value="1"/>
</dbReference>
<dbReference type="PANTHER" id="PTHR31001:SF90">
    <property type="entry name" value="CENTROMERE DNA-BINDING PROTEIN COMPLEX CBF3 SUBUNIT B"/>
    <property type="match status" value="1"/>
</dbReference>
<evidence type="ECO:0000256" key="3">
    <source>
        <dbReference type="SAM" id="MobiDB-lite"/>
    </source>
</evidence>
<evidence type="ECO:0008006" key="7">
    <source>
        <dbReference type="Google" id="ProtNLM"/>
    </source>
</evidence>
<gene>
    <name evidence="5" type="ORF">A1O9_00271</name>
</gene>
<keyword evidence="4" id="KW-1133">Transmembrane helix</keyword>
<organism evidence="5 6">
    <name type="scientific">Exophiala aquamarina CBS 119918</name>
    <dbReference type="NCBI Taxonomy" id="1182545"/>
    <lineage>
        <taxon>Eukaryota</taxon>
        <taxon>Fungi</taxon>
        <taxon>Dikarya</taxon>
        <taxon>Ascomycota</taxon>
        <taxon>Pezizomycotina</taxon>
        <taxon>Eurotiomycetes</taxon>
        <taxon>Chaetothyriomycetidae</taxon>
        <taxon>Chaetothyriales</taxon>
        <taxon>Herpotrichiellaceae</taxon>
        <taxon>Exophiala</taxon>
    </lineage>
</organism>
<evidence type="ECO:0000256" key="2">
    <source>
        <dbReference type="ARBA" id="ARBA00023242"/>
    </source>
</evidence>
<evidence type="ECO:0000256" key="1">
    <source>
        <dbReference type="ARBA" id="ARBA00004123"/>
    </source>
</evidence>
<reference evidence="5 6" key="1">
    <citation type="submission" date="2013-03" db="EMBL/GenBank/DDBJ databases">
        <title>The Genome Sequence of Exophiala aquamarina CBS 119918.</title>
        <authorList>
            <consortium name="The Broad Institute Genomics Platform"/>
            <person name="Cuomo C."/>
            <person name="de Hoog S."/>
            <person name="Gorbushina A."/>
            <person name="Walker B."/>
            <person name="Young S.K."/>
            <person name="Zeng Q."/>
            <person name="Gargeya S."/>
            <person name="Fitzgerald M."/>
            <person name="Haas B."/>
            <person name="Abouelleil A."/>
            <person name="Allen A.W."/>
            <person name="Alvarado L."/>
            <person name="Arachchi H.M."/>
            <person name="Berlin A.M."/>
            <person name="Chapman S.B."/>
            <person name="Gainer-Dewar J."/>
            <person name="Goldberg J."/>
            <person name="Griggs A."/>
            <person name="Gujja S."/>
            <person name="Hansen M."/>
            <person name="Howarth C."/>
            <person name="Imamovic A."/>
            <person name="Ireland A."/>
            <person name="Larimer J."/>
            <person name="McCowan C."/>
            <person name="Murphy C."/>
            <person name="Pearson M."/>
            <person name="Poon T.W."/>
            <person name="Priest M."/>
            <person name="Roberts A."/>
            <person name="Saif S."/>
            <person name="Shea T."/>
            <person name="Sisk P."/>
            <person name="Sykes S."/>
            <person name="Wortman J."/>
            <person name="Nusbaum C."/>
            <person name="Birren B."/>
        </authorList>
    </citation>
    <scope>NUCLEOTIDE SEQUENCE [LARGE SCALE GENOMIC DNA]</scope>
    <source>
        <strain evidence="5 6">CBS 119918</strain>
    </source>
</reference>
<keyword evidence="6" id="KW-1185">Reference proteome</keyword>
<dbReference type="Proteomes" id="UP000027920">
    <property type="component" value="Unassembled WGS sequence"/>
</dbReference>
<dbReference type="GO" id="GO:0005634">
    <property type="term" value="C:nucleus"/>
    <property type="evidence" value="ECO:0007669"/>
    <property type="project" value="UniProtKB-SubCell"/>
</dbReference>
<sequence length="492" mass="56144">MVDDIYSNIKDAEKLVPGQLALFLAILASAAATYQFFFDDVPLDLSISDASQVSLYWTNSALEMLEIARRTCEGVIEDIQATILLSFLLYHLEGFSARVRGLFASATCIARDLSLHRIDVPSSQISDSRSQPDPVSLEMKRRIFWHVVATDWLLSLSGGPQEGTYNMQPRHMIVKRPRNVDDKDLRQNPSLDQPISSPTVMSYYIQRINLADLCRRVADTMPLLNVEVSPINYQDIIALDKRFEAFLEELPTFLKTDEQSRMSSEEVMLKYPQLRAQRYALGMIALTRRCKLHQPFLIRGSINKGYHFSREVSLKSARSVIKLKKSVELEPGSVFASDVKLTGICHHIFMATIVLVTDLCFNRGHGDDEERHYEVVEALKILEEAKSRSRMVGEFVESLEDVLRRHKVHLLNRPHTTNNVGSSNAQMDQPHKDLQTTESIRVNTSNPWETLEDPMSYPSEFDSVWRDYVQLGPVLQMPEWDSLFSDLDNAFN</sequence>
<accession>A0A072PQF0</accession>
<dbReference type="AlphaFoldDB" id="A0A072PQF0"/>
<dbReference type="VEuPathDB" id="FungiDB:A1O9_00271"/>
<dbReference type="STRING" id="1182545.A0A072PQF0"/>
<name>A0A072PQF0_9EURO</name>
<dbReference type="RefSeq" id="XP_013264889.1">
    <property type="nucleotide sequence ID" value="XM_013409435.1"/>
</dbReference>
<protein>
    <recommendedName>
        <fullName evidence="7">Transcription factor domain-containing protein</fullName>
    </recommendedName>
</protein>